<name>W9GWI7_9PROT</name>
<dbReference type="STRING" id="1385369.N825_23400"/>
<reference evidence="4 5" key="1">
    <citation type="submission" date="2013-08" db="EMBL/GenBank/DDBJ databases">
        <title>The genome sequence of Skermanella stibiiresistens.</title>
        <authorList>
            <person name="Zhu W."/>
            <person name="Wang G."/>
        </authorList>
    </citation>
    <scope>NUCLEOTIDE SEQUENCE [LARGE SCALE GENOMIC DNA]</scope>
    <source>
        <strain evidence="4 5">SB22</strain>
    </source>
</reference>
<evidence type="ECO:0000313" key="5">
    <source>
        <dbReference type="Proteomes" id="UP000019486"/>
    </source>
</evidence>
<dbReference type="PATRIC" id="fig|1385369.3.peg.6150"/>
<dbReference type="Proteomes" id="UP000019486">
    <property type="component" value="Unassembled WGS sequence"/>
</dbReference>
<sequence length="153" mass="15808">MRILIVEDDGILAASLGMMLEGSGHEVVGHAATVKTAMDLARRHRPTLTLVDIDLGPGGSGIAAARGMRKHLGLTCLFVTDQVERARGAADAALGMLAKPYTRDMVVAGVGAVEALMKNKPPGDLPDGLQLFTDGSITAAVLDRKPAALGLEG</sequence>
<gene>
    <name evidence="4" type="ORF">N825_23400</name>
</gene>
<dbReference type="Gene3D" id="3.40.50.2300">
    <property type="match status" value="1"/>
</dbReference>
<protein>
    <submittedName>
        <fullName evidence="4">Regulator</fullName>
    </submittedName>
</protein>
<dbReference type="InterPro" id="IPR050595">
    <property type="entry name" value="Bact_response_regulator"/>
</dbReference>
<dbReference type="InterPro" id="IPR001789">
    <property type="entry name" value="Sig_transdc_resp-reg_receiver"/>
</dbReference>
<dbReference type="GO" id="GO:0000160">
    <property type="term" value="P:phosphorelay signal transduction system"/>
    <property type="evidence" value="ECO:0007669"/>
    <property type="project" value="InterPro"/>
</dbReference>
<feature type="domain" description="Response regulatory" evidence="3">
    <location>
        <begin position="2"/>
        <end position="114"/>
    </location>
</feature>
<dbReference type="AlphaFoldDB" id="W9GWI7"/>
<dbReference type="Pfam" id="PF00072">
    <property type="entry name" value="Response_reg"/>
    <property type="match status" value="1"/>
</dbReference>
<feature type="modified residue" description="4-aspartylphosphate" evidence="2">
    <location>
        <position position="52"/>
    </location>
</feature>
<evidence type="ECO:0000256" key="1">
    <source>
        <dbReference type="ARBA" id="ARBA00022553"/>
    </source>
</evidence>
<keyword evidence="5" id="KW-1185">Reference proteome</keyword>
<dbReference type="SMART" id="SM00448">
    <property type="entry name" value="REC"/>
    <property type="match status" value="1"/>
</dbReference>
<dbReference type="RefSeq" id="WP_051513577.1">
    <property type="nucleotide sequence ID" value="NZ_AVFL01000035.1"/>
</dbReference>
<evidence type="ECO:0000313" key="4">
    <source>
        <dbReference type="EMBL" id="EWY36812.1"/>
    </source>
</evidence>
<accession>W9GWI7</accession>
<keyword evidence="1 2" id="KW-0597">Phosphoprotein</keyword>
<dbReference type="SUPFAM" id="SSF52172">
    <property type="entry name" value="CheY-like"/>
    <property type="match status" value="1"/>
</dbReference>
<evidence type="ECO:0000259" key="3">
    <source>
        <dbReference type="PROSITE" id="PS50110"/>
    </source>
</evidence>
<dbReference type="EMBL" id="AVFL01000035">
    <property type="protein sequence ID" value="EWY36812.1"/>
    <property type="molecule type" value="Genomic_DNA"/>
</dbReference>
<dbReference type="InterPro" id="IPR011006">
    <property type="entry name" value="CheY-like_superfamily"/>
</dbReference>
<organism evidence="4 5">
    <name type="scientific">Skermanella stibiiresistens SB22</name>
    <dbReference type="NCBI Taxonomy" id="1385369"/>
    <lineage>
        <taxon>Bacteria</taxon>
        <taxon>Pseudomonadati</taxon>
        <taxon>Pseudomonadota</taxon>
        <taxon>Alphaproteobacteria</taxon>
        <taxon>Rhodospirillales</taxon>
        <taxon>Azospirillaceae</taxon>
        <taxon>Skermanella</taxon>
    </lineage>
</organism>
<evidence type="ECO:0000256" key="2">
    <source>
        <dbReference type="PROSITE-ProRule" id="PRU00169"/>
    </source>
</evidence>
<dbReference type="PANTHER" id="PTHR44591:SF20">
    <property type="entry name" value="PROTEIN PILH"/>
    <property type="match status" value="1"/>
</dbReference>
<comment type="caution">
    <text evidence="4">The sequence shown here is derived from an EMBL/GenBank/DDBJ whole genome shotgun (WGS) entry which is preliminary data.</text>
</comment>
<dbReference type="PANTHER" id="PTHR44591">
    <property type="entry name" value="STRESS RESPONSE REGULATOR PROTEIN 1"/>
    <property type="match status" value="1"/>
</dbReference>
<dbReference type="PROSITE" id="PS50110">
    <property type="entry name" value="RESPONSE_REGULATORY"/>
    <property type="match status" value="1"/>
</dbReference>
<proteinExistence type="predicted"/>